<gene>
    <name evidence="10" type="ORF">ZIOFF_062045</name>
</gene>
<dbReference type="InterPro" id="IPR027417">
    <property type="entry name" value="P-loop_NTPase"/>
</dbReference>
<dbReference type="SUPFAM" id="SSF52540">
    <property type="entry name" value="P-loop containing nucleoside triphosphate hydrolases"/>
    <property type="match status" value="1"/>
</dbReference>
<feature type="domain" description="WRC" evidence="9">
    <location>
        <begin position="165"/>
        <end position="209"/>
    </location>
</feature>
<evidence type="ECO:0000256" key="2">
    <source>
        <dbReference type="ARBA" id="ARBA00022737"/>
    </source>
</evidence>
<keyword evidence="4" id="KW-0547">Nucleotide-binding</keyword>
<name>A0A8J5KE50_ZINOF</name>
<evidence type="ECO:0000256" key="4">
    <source>
        <dbReference type="ARBA" id="ARBA00022840"/>
    </source>
</evidence>
<feature type="region of interest" description="Disordered" evidence="8">
    <location>
        <begin position="1"/>
        <end position="120"/>
    </location>
</feature>
<dbReference type="Proteomes" id="UP000734854">
    <property type="component" value="Unassembled WGS sequence"/>
</dbReference>
<dbReference type="InterPro" id="IPR050905">
    <property type="entry name" value="Plant_NBS-LRR"/>
</dbReference>
<keyword evidence="2" id="KW-0677">Repeat</keyword>
<dbReference type="PROSITE" id="PS51667">
    <property type="entry name" value="WRC"/>
    <property type="match status" value="1"/>
</dbReference>
<comment type="similarity">
    <text evidence="1">Belongs to the disease resistance NB-LRR family.</text>
</comment>
<dbReference type="InterPro" id="IPR002182">
    <property type="entry name" value="NB-ARC"/>
</dbReference>
<evidence type="ECO:0000256" key="6">
    <source>
        <dbReference type="PROSITE-ProRule" id="PRU01002"/>
    </source>
</evidence>
<dbReference type="PANTHER" id="PTHR33463:SF191">
    <property type="entry name" value="NB-ARC DOMAIN-CONTAINING PROTEIN"/>
    <property type="match status" value="1"/>
</dbReference>
<dbReference type="GO" id="GO:0006952">
    <property type="term" value="P:defense response"/>
    <property type="evidence" value="ECO:0007669"/>
    <property type="project" value="UniProtKB-KW"/>
</dbReference>
<dbReference type="EMBL" id="JACMSC010000017">
    <property type="protein sequence ID" value="KAG6478602.1"/>
    <property type="molecule type" value="Genomic_DNA"/>
</dbReference>
<dbReference type="InterPro" id="IPR014977">
    <property type="entry name" value="WRC_dom"/>
</dbReference>
<dbReference type="PRINTS" id="PR00364">
    <property type="entry name" value="DISEASERSIST"/>
</dbReference>
<keyword evidence="5" id="KW-0539">Nucleus</keyword>
<feature type="coiled-coil region" evidence="7">
    <location>
        <begin position="419"/>
        <end position="446"/>
    </location>
</feature>
<feature type="compositionally biased region" description="Basic and acidic residues" evidence="8">
    <location>
        <begin position="29"/>
        <end position="52"/>
    </location>
</feature>
<evidence type="ECO:0000256" key="8">
    <source>
        <dbReference type="SAM" id="MobiDB-lite"/>
    </source>
</evidence>
<dbReference type="InterPro" id="IPR032675">
    <property type="entry name" value="LRR_dom_sf"/>
</dbReference>
<accession>A0A8J5KE50</accession>
<keyword evidence="4" id="KW-0067">ATP-binding</keyword>
<dbReference type="GO" id="GO:0043531">
    <property type="term" value="F:ADP binding"/>
    <property type="evidence" value="ECO:0007669"/>
    <property type="project" value="InterPro"/>
</dbReference>
<feature type="compositionally biased region" description="Low complexity" evidence="8">
    <location>
        <begin position="8"/>
        <end position="22"/>
    </location>
</feature>
<reference evidence="10 11" key="1">
    <citation type="submission" date="2020-08" db="EMBL/GenBank/DDBJ databases">
        <title>Plant Genome Project.</title>
        <authorList>
            <person name="Zhang R.-G."/>
        </authorList>
    </citation>
    <scope>NUCLEOTIDE SEQUENCE [LARGE SCALE GENOMIC DNA]</scope>
    <source>
        <tissue evidence="10">Rhizome</tissue>
    </source>
</reference>
<dbReference type="InterPro" id="IPR055414">
    <property type="entry name" value="LRR_R13L4/SHOC2-like"/>
</dbReference>
<evidence type="ECO:0000313" key="10">
    <source>
        <dbReference type="EMBL" id="KAG6478602.1"/>
    </source>
</evidence>
<dbReference type="Gene3D" id="3.40.50.300">
    <property type="entry name" value="P-loop containing nucleotide triphosphate hydrolases"/>
    <property type="match status" value="1"/>
</dbReference>
<comment type="caution">
    <text evidence="6">Lacks conserved residue(s) required for the propagation of feature annotation.</text>
</comment>
<dbReference type="Gene3D" id="1.10.8.430">
    <property type="entry name" value="Helical domain of apoptotic protease-activating factors"/>
    <property type="match status" value="1"/>
</dbReference>
<keyword evidence="11" id="KW-1185">Reference proteome</keyword>
<sequence length="1270" mass="141227">MRIRRRASSSLPLSPDPSRASRNGSLGGEGREAGEREKLHPVGDRYRYDLGGRRCNGLPATCSSPCSDSGSHRRSDSSGSSSSSAQRGRGKDGINSGETMSGSSVAVDHGNGSGGGKAKGKARARAGAGLASASSSCTMVVHEEETDKGLNLNGKKRQRRSPAVLMEGSRCSRVNGRGWRCCQQTLVGYSLCEHHLGKGRLRSMSASARGQLGTSKPRWGSVDARNGTTLSRHQKVEEELEEVKQRLQQSDDDPCNIVITDSNGADKIAEEEGDEAEMTSSKRKKIGVVKARKISSLLDYSDHSMLSHAQEVALLPSTNGIGNDQCKPYMIRSFTCRLDHLLNKFTLEILIFAWSCSWVALHHAIDFSEFTYADGQGFPDLDNMDINGFLVQVLVFLDTNDTVFCCSVGLCNPSPPGFLDSLAVEIHELKSKRDDIERDVSRARRVGKEPRSQVLWWLDRVELLETKFAKTRREFERRFMLPGGFAVNILSSYRLSVRANEMIAEACYLKSKGSFNQVANRAAPNHFEEVPSAPTVGMDAVLAQLKQAVEDDAVGLIGIYGMGGVGKTALLSRFHNEFLADATDLDMVIFIDSCRDLDVESIQNKIRHRLGLSWKKSKSQKEKASMLYKVLFKMKFVLILDDLWEPLSLQMVGIPIPKQGSSCKIMLATRIEELCDQMDVKNKIKVDLLPWDTAWRLFADKVGEETINSDPGIRHQAEILVKKCGGLPVALITVARALASKRSVDEWKHAVTIMGNSPVQLPGMVEQVFCSLKLSYDHLPSDTLRSCAMHFALYWEGCRLHKNLIQEYWIGEGILDDFKDVEQANNKACYFLGILSSASLIERVDADGYTRMHPMVRAMALWIACEFGKKENQWFVREREGLMEAPEAETWRGAARMALGYNSITVLPEAPESLNLVSLKLKSNFGLERIPDGFFRFMPCLVALDLHSTPIKEIPSGISNLQRLQFLELGGTKLKSLPKELASLKNLKYLGLNWTAELASIPERLIQSLSELRVLRMIVSYSSWKAIPAGGGNGVSLRELEALKRLRVLDITVGNAPAFNMLTQSQRLAPATAALLLKGCPGLTAVELPSGLGRSLKSLKWLRVSHSTELEEVLIAGDGRESDDAVLPELENLVLECLLKAKIVWRSSCIQHLRGLYIYGCSGMEQLIWYKDDDDSDAENRGRRGVSPFPNLKQIAFRGLPKLKRVSDERQLVFPLLESIEVAECPQLKKLNLVAEKLREIRCHRSWWDQLEWEDDAARFSPQMILKPLN</sequence>
<dbReference type="PANTHER" id="PTHR33463">
    <property type="entry name" value="NB-ARC DOMAIN-CONTAINING PROTEIN-RELATED"/>
    <property type="match status" value="1"/>
</dbReference>
<keyword evidence="3" id="KW-0611">Plant defense</keyword>
<organism evidence="10 11">
    <name type="scientific">Zingiber officinale</name>
    <name type="common">Ginger</name>
    <name type="synonym">Amomum zingiber</name>
    <dbReference type="NCBI Taxonomy" id="94328"/>
    <lineage>
        <taxon>Eukaryota</taxon>
        <taxon>Viridiplantae</taxon>
        <taxon>Streptophyta</taxon>
        <taxon>Embryophyta</taxon>
        <taxon>Tracheophyta</taxon>
        <taxon>Spermatophyta</taxon>
        <taxon>Magnoliopsida</taxon>
        <taxon>Liliopsida</taxon>
        <taxon>Zingiberales</taxon>
        <taxon>Zingiberaceae</taxon>
        <taxon>Zingiber</taxon>
    </lineage>
</organism>
<keyword evidence="7" id="KW-0175">Coiled coil</keyword>
<dbReference type="Pfam" id="PF08879">
    <property type="entry name" value="WRC"/>
    <property type="match status" value="1"/>
</dbReference>
<proteinExistence type="inferred from homology"/>
<dbReference type="AlphaFoldDB" id="A0A8J5KE50"/>
<evidence type="ECO:0000256" key="7">
    <source>
        <dbReference type="SAM" id="Coils"/>
    </source>
</evidence>
<evidence type="ECO:0000256" key="3">
    <source>
        <dbReference type="ARBA" id="ARBA00022821"/>
    </source>
</evidence>
<evidence type="ECO:0000256" key="1">
    <source>
        <dbReference type="ARBA" id="ARBA00008894"/>
    </source>
</evidence>
<evidence type="ECO:0000256" key="5">
    <source>
        <dbReference type="ARBA" id="ARBA00023242"/>
    </source>
</evidence>
<evidence type="ECO:0000313" key="11">
    <source>
        <dbReference type="Proteomes" id="UP000734854"/>
    </source>
</evidence>
<dbReference type="Pfam" id="PF00931">
    <property type="entry name" value="NB-ARC"/>
    <property type="match status" value="1"/>
</dbReference>
<protein>
    <recommendedName>
        <fullName evidence="9">WRC domain-containing protein</fullName>
    </recommendedName>
</protein>
<dbReference type="Gene3D" id="3.80.10.10">
    <property type="entry name" value="Ribonuclease Inhibitor"/>
    <property type="match status" value="2"/>
</dbReference>
<evidence type="ECO:0000259" key="9">
    <source>
        <dbReference type="PROSITE" id="PS51667"/>
    </source>
</evidence>
<dbReference type="Pfam" id="PF23598">
    <property type="entry name" value="LRR_14"/>
    <property type="match status" value="1"/>
</dbReference>
<dbReference type="GO" id="GO:0005524">
    <property type="term" value="F:ATP binding"/>
    <property type="evidence" value="ECO:0007669"/>
    <property type="project" value="UniProtKB-KW"/>
</dbReference>
<dbReference type="FunFam" id="3.40.50.300:FF:001091">
    <property type="entry name" value="Probable disease resistance protein At1g61300"/>
    <property type="match status" value="1"/>
</dbReference>
<comment type="caution">
    <text evidence="10">The sequence shown here is derived from an EMBL/GenBank/DDBJ whole genome shotgun (WGS) entry which is preliminary data.</text>
</comment>
<dbReference type="InterPro" id="IPR042197">
    <property type="entry name" value="Apaf_helical"/>
</dbReference>
<dbReference type="SUPFAM" id="SSF52058">
    <property type="entry name" value="L domain-like"/>
    <property type="match status" value="1"/>
</dbReference>